<dbReference type="EMBL" id="JAIQCV010000011">
    <property type="protein sequence ID" value="KAH1047491.1"/>
    <property type="molecule type" value="Genomic_DNA"/>
</dbReference>
<evidence type="ECO:0000313" key="2">
    <source>
        <dbReference type="Proteomes" id="UP000828251"/>
    </source>
</evidence>
<organism evidence="1 2">
    <name type="scientific">Gossypium stocksii</name>
    <dbReference type="NCBI Taxonomy" id="47602"/>
    <lineage>
        <taxon>Eukaryota</taxon>
        <taxon>Viridiplantae</taxon>
        <taxon>Streptophyta</taxon>
        <taxon>Embryophyta</taxon>
        <taxon>Tracheophyta</taxon>
        <taxon>Spermatophyta</taxon>
        <taxon>Magnoliopsida</taxon>
        <taxon>eudicotyledons</taxon>
        <taxon>Gunneridae</taxon>
        <taxon>Pentapetalae</taxon>
        <taxon>rosids</taxon>
        <taxon>malvids</taxon>
        <taxon>Malvales</taxon>
        <taxon>Malvaceae</taxon>
        <taxon>Malvoideae</taxon>
        <taxon>Gossypium</taxon>
    </lineage>
</organism>
<name>A0A9D3ZLQ2_9ROSI</name>
<dbReference type="Proteomes" id="UP000828251">
    <property type="component" value="Unassembled WGS sequence"/>
</dbReference>
<protein>
    <submittedName>
        <fullName evidence="1">Uncharacterized protein</fullName>
    </submittedName>
</protein>
<gene>
    <name evidence="1" type="ORF">J1N35_038275</name>
</gene>
<comment type="caution">
    <text evidence="1">The sequence shown here is derived from an EMBL/GenBank/DDBJ whole genome shotgun (WGS) entry which is preliminary data.</text>
</comment>
<reference evidence="1 2" key="1">
    <citation type="journal article" date="2021" name="Plant Biotechnol. J.">
        <title>Multi-omics assisted identification of the key and species-specific regulatory components of drought-tolerant mechanisms in Gossypium stocksii.</title>
        <authorList>
            <person name="Yu D."/>
            <person name="Ke L."/>
            <person name="Zhang D."/>
            <person name="Wu Y."/>
            <person name="Sun Y."/>
            <person name="Mei J."/>
            <person name="Sun J."/>
            <person name="Sun Y."/>
        </authorList>
    </citation>
    <scope>NUCLEOTIDE SEQUENCE [LARGE SCALE GENOMIC DNA]</scope>
    <source>
        <strain evidence="2">cv. E1</strain>
        <tissue evidence="1">Leaf</tissue>
    </source>
</reference>
<keyword evidence="2" id="KW-1185">Reference proteome</keyword>
<accession>A0A9D3ZLQ2</accession>
<sequence>MQLQLGLPVDGSALTRSVQSIDWGAVCYDLLGATPDNIYGGQIKMCWLRDTFSEWWNHPAIYVGIPTTLKDIQLLLDQRSEAQVSLVNYATIEMHQTDRVLRLKCMARYISFPDDSNSTDNIYVIVTRRIARGTVGELISLPISIALWDSNTFTVGDANTSTFFILSSSIPLHLYSITVLFH</sequence>
<dbReference type="AlphaFoldDB" id="A0A9D3ZLQ2"/>
<evidence type="ECO:0000313" key="1">
    <source>
        <dbReference type="EMBL" id="KAH1047491.1"/>
    </source>
</evidence>
<proteinExistence type="predicted"/>